<dbReference type="SUPFAM" id="SSF89447">
    <property type="entry name" value="AbrB/MazE/MraZ-like"/>
    <property type="match status" value="1"/>
</dbReference>
<gene>
    <name evidence="3" type="ORF">KMW28_26265</name>
</gene>
<dbReference type="KEGG" id="fya:KMW28_26265"/>
<keyword evidence="3" id="KW-0238">DNA-binding</keyword>
<dbReference type="Proteomes" id="UP000678679">
    <property type="component" value="Chromosome 2"/>
</dbReference>
<evidence type="ECO:0000259" key="2">
    <source>
        <dbReference type="SMART" id="SM00966"/>
    </source>
</evidence>
<dbReference type="EMBL" id="CP076133">
    <property type="protein sequence ID" value="QWG04402.1"/>
    <property type="molecule type" value="Genomic_DNA"/>
</dbReference>
<organism evidence="3 4">
    <name type="scientific">Flammeovirga yaeyamensis</name>
    <dbReference type="NCBI Taxonomy" id="367791"/>
    <lineage>
        <taxon>Bacteria</taxon>
        <taxon>Pseudomonadati</taxon>
        <taxon>Bacteroidota</taxon>
        <taxon>Cytophagia</taxon>
        <taxon>Cytophagales</taxon>
        <taxon>Flammeovirgaceae</taxon>
        <taxon>Flammeovirga</taxon>
    </lineage>
</organism>
<sequence length="80" mass="9187">MEAKIIQVGNSKGIRLSKTILEKYNISDKVELILKEDSIVITPITSPREGWSEAFKSLSEDNAEEPLIDDFFDDEQNEEW</sequence>
<protein>
    <submittedName>
        <fullName evidence="3">AbrB/MazE/SpoVT family DNA-binding domain-containing protein</fullName>
    </submittedName>
</protein>
<dbReference type="InterPro" id="IPR007159">
    <property type="entry name" value="SpoVT-AbrB_dom"/>
</dbReference>
<reference evidence="3 4" key="1">
    <citation type="submission" date="2021-05" db="EMBL/GenBank/DDBJ databases">
        <title>Comparative genomic studies on the polysaccharide-degrading batcterial strains of the Flammeovirga genus.</title>
        <authorList>
            <person name="Zewei F."/>
            <person name="Zheng Z."/>
            <person name="Yu L."/>
            <person name="Ruyue G."/>
            <person name="Yanhong M."/>
            <person name="Yuanyuan C."/>
            <person name="Jingyan G."/>
            <person name="Wenjun H."/>
        </authorList>
    </citation>
    <scope>NUCLEOTIDE SEQUENCE [LARGE SCALE GENOMIC DNA]</scope>
    <source>
        <strain evidence="3 4">NBRC:100898</strain>
    </source>
</reference>
<proteinExistence type="predicted"/>
<dbReference type="GO" id="GO:0003677">
    <property type="term" value="F:DNA binding"/>
    <property type="evidence" value="ECO:0007669"/>
    <property type="project" value="UniProtKB-KW"/>
</dbReference>
<accession>A0AAX1NDX4</accession>
<evidence type="ECO:0000313" key="4">
    <source>
        <dbReference type="Proteomes" id="UP000678679"/>
    </source>
</evidence>
<feature type="region of interest" description="Disordered" evidence="1">
    <location>
        <begin position="61"/>
        <end position="80"/>
    </location>
</feature>
<dbReference type="InterPro" id="IPR037914">
    <property type="entry name" value="SpoVT-AbrB_sf"/>
</dbReference>
<dbReference type="SMART" id="SM00966">
    <property type="entry name" value="SpoVT_AbrB"/>
    <property type="match status" value="1"/>
</dbReference>
<dbReference type="Gene3D" id="2.10.260.10">
    <property type="match status" value="1"/>
</dbReference>
<feature type="domain" description="SpoVT-AbrB" evidence="2">
    <location>
        <begin position="6"/>
        <end position="49"/>
    </location>
</feature>
<evidence type="ECO:0000313" key="3">
    <source>
        <dbReference type="EMBL" id="QWG04402.1"/>
    </source>
</evidence>
<dbReference type="RefSeq" id="WP_169663865.1">
    <property type="nucleotide sequence ID" value="NZ_CP076133.1"/>
</dbReference>
<dbReference type="AlphaFoldDB" id="A0AAX1NDX4"/>
<evidence type="ECO:0000256" key="1">
    <source>
        <dbReference type="SAM" id="MobiDB-lite"/>
    </source>
</evidence>
<name>A0AAX1NDX4_9BACT</name>
<keyword evidence="4" id="KW-1185">Reference proteome</keyword>